<evidence type="ECO:0000256" key="1">
    <source>
        <dbReference type="SAM" id="SignalP"/>
    </source>
</evidence>
<proteinExistence type="predicted"/>
<evidence type="ECO:0000313" key="2">
    <source>
        <dbReference type="Proteomes" id="UP000887565"/>
    </source>
</evidence>
<accession>A0A915IGN0</accession>
<reference evidence="3" key="1">
    <citation type="submission" date="2022-11" db="UniProtKB">
        <authorList>
            <consortium name="WormBaseParasite"/>
        </authorList>
    </citation>
    <scope>IDENTIFICATION</scope>
</reference>
<keyword evidence="2" id="KW-1185">Reference proteome</keyword>
<sequence length="153" mass="16939">MLVTAIIFGLFIVQTFAYTVIKVGDEVSSKAAQVAKTSLRKKSVSQQIRDKCDPQCAKYEESFNKLESFGESDDDNQMDIKDLRETFKGSCLYVQCLMQCGNPVTKLKCGKDAADLEKTTLIAGFSSVTEMLSSFNDTSVDFWPKECKSLGNA</sequence>
<keyword evidence="1" id="KW-0732">Signal</keyword>
<dbReference type="Proteomes" id="UP000887565">
    <property type="component" value="Unplaced"/>
</dbReference>
<feature type="signal peptide" evidence="1">
    <location>
        <begin position="1"/>
        <end position="17"/>
    </location>
</feature>
<dbReference type="AlphaFoldDB" id="A0A915IGN0"/>
<protein>
    <submittedName>
        <fullName evidence="3">Uncharacterized protein</fullName>
    </submittedName>
</protein>
<dbReference type="WBParaSite" id="nRc.2.0.1.t13275-RA">
    <property type="protein sequence ID" value="nRc.2.0.1.t13275-RA"/>
    <property type="gene ID" value="nRc.2.0.1.g13275"/>
</dbReference>
<evidence type="ECO:0000313" key="3">
    <source>
        <dbReference type="WBParaSite" id="nRc.2.0.1.t13275-RA"/>
    </source>
</evidence>
<organism evidence="2 3">
    <name type="scientific">Romanomermis culicivorax</name>
    <name type="common">Nematode worm</name>
    <dbReference type="NCBI Taxonomy" id="13658"/>
    <lineage>
        <taxon>Eukaryota</taxon>
        <taxon>Metazoa</taxon>
        <taxon>Ecdysozoa</taxon>
        <taxon>Nematoda</taxon>
        <taxon>Enoplea</taxon>
        <taxon>Dorylaimia</taxon>
        <taxon>Mermithida</taxon>
        <taxon>Mermithoidea</taxon>
        <taxon>Mermithidae</taxon>
        <taxon>Romanomermis</taxon>
    </lineage>
</organism>
<name>A0A915IGN0_ROMCU</name>
<feature type="chain" id="PRO_5037645613" evidence="1">
    <location>
        <begin position="18"/>
        <end position="153"/>
    </location>
</feature>